<dbReference type="InterPro" id="IPR003695">
    <property type="entry name" value="Ppx_GppA_N"/>
</dbReference>
<evidence type="ECO:0000256" key="1">
    <source>
        <dbReference type="ARBA" id="ARBA00007125"/>
    </source>
</evidence>
<feature type="domain" description="Ppx/GppA phosphatase N-terminal" evidence="2">
    <location>
        <begin position="17"/>
        <end position="306"/>
    </location>
</feature>
<dbReference type="Gene3D" id="3.30.420.150">
    <property type="entry name" value="Exopolyphosphatase. Domain 2"/>
    <property type="match status" value="1"/>
</dbReference>
<comment type="similarity">
    <text evidence="1">Belongs to the GppA/Ppx family.</text>
</comment>
<dbReference type="EMBL" id="FUZT01000024">
    <property type="protein sequence ID" value="SKC91143.1"/>
    <property type="molecule type" value="Genomic_DNA"/>
</dbReference>
<dbReference type="PANTHER" id="PTHR30005">
    <property type="entry name" value="EXOPOLYPHOSPHATASE"/>
    <property type="match status" value="1"/>
</dbReference>
<dbReference type="RefSeq" id="WP_079495853.1">
    <property type="nucleotide sequence ID" value="NZ_FUZT01000024.1"/>
</dbReference>
<dbReference type="STRING" id="36842.SAMN02194393_05270"/>
<keyword evidence="4" id="KW-1185">Reference proteome</keyword>
<dbReference type="OrthoDB" id="9807195at2"/>
<reference evidence="4" key="1">
    <citation type="submission" date="2017-02" db="EMBL/GenBank/DDBJ databases">
        <authorList>
            <person name="Varghese N."/>
            <person name="Submissions S."/>
        </authorList>
    </citation>
    <scope>NUCLEOTIDE SEQUENCE [LARGE SCALE GENOMIC DNA]</scope>
    <source>
        <strain evidence="4">M1</strain>
    </source>
</reference>
<dbReference type="AlphaFoldDB" id="A0A1T5MSY6"/>
<dbReference type="InterPro" id="IPR043129">
    <property type="entry name" value="ATPase_NBD"/>
</dbReference>
<dbReference type="Proteomes" id="UP000190285">
    <property type="component" value="Unassembled WGS sequence"/>
</dbReference>
<proteinExistence type="inferred from homology"/>
<evidence type="ECO:0000313" key="4">
    <source>
        <dbReference type="Proteomes" id="UP000190285"/>
    </source>
</evidence>
<dbReference type="SUPFAM" id="SSF53067">
    <property type="entry name" value="Actin-like ATPase domain"/>
    <property type="match status" value="2"/>
</dbReference>
<accession>A0A1T5MSY6</accession>
<dbReference type="PANTHER" id="PTHR30005:SF0">
    <property type="entry name" value="RETROGRADE REGULATION PROTEIN 2"/>
    <property type="match status" value="1"/>
</dbReference>
<dbReference type="Pfam" id="PF02541">
    <property type="entry name" value="Ppx-GppA"/>
    <property type="match status" value="1"/>
</dbReference>
<evidence type="ECO:0000313" key="3">
    <source>
        <dbReference type="EMBL" id="SKC91143.1"/>
    </source>
</evidence>
<organism evidence="3 4">
    <name type="scientific">Maledivibacter halophilus</name>
    <dbReference type="NCBI Taxonomy" id="36842"/>
    <lineage>
        <taxon>Bacteria</taxon>
        <taxon>Bacillati</taxon>
        <taxon>Bacillota</taxon>
        <taxon>Clostridia</taxon>
        <taxon>Peptostreptococcales</taxon>
        <taxon>Caminicellaceae</taxon>
        <taxon>Maledivibacter</taxon>
    </lineage>
</organism>
<dbReference type="Gene3D" id="3.30.420.40">
    <property type="match status" value="1"/>
</dbReference>
<evidence type="ECO:0000259" key="2">
    <source>
        <dbReference type="Pfam" id="PF02541"/>
    </source>
</evidence>
<sequence>MDKYCVIDIGTNSIRMLIAKIERGNIVHIEKSLETTRIGEGVNKTKVLSEAAIARSINVLREFKNEAVKQGIDKINIIATSAVRDAVNRNEFIRNVKNELKLDVEIISGEREAQLGFCGVINGIEINNRENNLLVIDIGGGSTEFVLGNGQGIKYSRSLNVGAVRMTDKHITNDPPTDTEIYSLTEDIRNIINKVINIIKKNKPVQVIGIGGTVTTLTAIALELENYDRKKVHNYQLQIREIEEMIYRFENLNNDERKKIIGLQPKRADIILAGSKILYEILNSLDVKIITISEFDNLEGYIFDHLEPRG</sequence>
<dbReference type="GO" id="GO:0016462">
    <property type="term" value="F:pyrophosphatase activity"/>
    <property type="evidence" value="ECO:0007669"/>
    <property type="project" value="TreeGrafter"/>
</dbReference>
<gene>
    <name evidence="3" type="ORF">SAMN02194393_05270</name>
</gene>
<protein>
    <submittedName>
        <fullName evidence="3">Ppx/GppA phosphatase</fullName>
    </submittedName>
</protein>
<dbReference type="InterPro" id="IPR050273">
    <property type="entry name" value="GppA/Ppx_hydrolase"/>
</dbReference>
<dbReference type="CDD" id="cd24054">
    <property type="entry name" value="ASKHA_NBD_AaPPX-GppA_MtPPX2-like"/>
    <property type="match status" value="1"/>
</dbReference>
<name>A0A1T5MSY6_9FIRM</name>